<sequence length="142" mass="15436">MSANPRFAGNSVWLKLQAVSSVTNLKHSTPPGCGVSNKPKTLYQAVKLVTKPKTLYKAAVESVTNLKNSTPPGCGVSNKPKTLYQAVKLVTKPKTLYKAGCCYNLVSRIQGCGKGRKEEERDKHNSHGVVEKLGQSQDHVRT</sequence>
<accession>A0AAE0YIE5</accession>
<dbReference type="Proteomes" id="UP001283361">
    <property type="component" value="Unassembled WGS sequence"/>
</dbReference>
<gene>
    <name evidence="2" type="ORF">RRG08_046503</name>
</gene>
<organism evidence="2 3">
    <name type="scientific">Elysia crispata</name>
    <name type="common">lettuce slug</name>
    <dbReference type="NCBI Taxonomy" id="231223"/>
    <lineage>
        <taxon>Eukaryota</taxon>
        <taxon>Metazoa</taxon>
        <taxon>Spiralia</taxon>
        <taxon>Lophotrochozoa</taxon>
        <taxon>Mollusca</taxon>
        <taxon>Gastropoda</taxon>
        <taxon>Heterobranchia</taxon>
        <taxon>Euthyneura</taxon>
        <taxon>Panpulmonata</taxon>
        <taxon>Sacoglossa</taxon>
        <taxon>Placobranchoidea</taxon>
        <taxon>Plakobranchidae</taxon>
        <taxon>Elysia</taxon>
    </lineage>
</organism>
<dbReference type="AlphaFoldDB" id="A0AAE0YIE5"/>
<proteinExistence type="predicted"/>
<feature type="region of interest" description="Disordered" evidence="1">
    <location>
        <begin position="113"/>
        <end position="142"/>
    </location>
</feature>
<feature type="compositionally biased region" description="Basic and acidic residues" evidence="1">
    <location>
        <begin position="115"/>
        <end position="125"/>
    </location>
</feature>
<reference evidence="2" key="1">
    <citation type="journal article" date="2023" name="G3 (Bethesda)">
        <title>A reference genome for the long-term kleptoplast-retaining sea slug Elysia crispata morphotype clarki.</title>
        <authorList>
            <person name="Eastman K.E."/>
            <person name="Pendleton A.L."/>
            <person name="Shaikh M.A."/>
            <person name="Suttiyut T."/>
            <person name="Ogas R."/>
            <person name="Tomko P."/>
            <person name="Gavelis G."/>
            <person name="Widhalm J.R."/>
            <person name="Wisecaver J.H."/>
        </authorList>
    </citation>
    <scope>NUCLEOTIDE SEQUENCE</scope>
    <source>
        <strain evidence="2">ECLA1</strain>
    </source>
</reference>
<comment type="caution">
    <text evidence="2">The sequence shown here is derived from an EMBL/GenBank/DDBJ whole genome shotgun (WGS) entry which is preliminary data.</text>
</comment>
<evidence type="ECO:0000313" key="2">
    <source>
        <dbReference type="EMBL" id="KAK3747116.1"/>
    </source>
</evidence>
<evidence type="ECO:0000313" key="3">
    <source>
        <dbReference type="Proteomes" id="UP001283361"/>
    </source>
</evidence>
<dbReference type="EMBL" id="JAWDGP010006108">
    <property type="protein sequence ID" value="KAK3747116.1"/>
    <property type="molecule type" value="Genomic_DNA"/>
</dbReference>
<protein>
    <submittedName>
        <fullName evidence="2">Uncharacterized protein</fullName>
    </submittedName>
</protein>
<keyword evidence="3" id="KW-1185">Reference proteome</keyword>
<evidence type="ECO:0000256" key="1">
    <source>
        <dbReference type="SAM" id="MobiDB-lite"/>
    </source>
</evidence>
<name>A0AAE0YIE5_9GAST</name>